<name>A0ABR8C3R5_APHFL</name>
<dbReference type="Proteomes" id="UP000606721">
    <property type="component" value="Unassembled WGS sequence"/>
</dbReference>
<proteinExistence type="predicted"/>
<dbReference type="EMBL" id="JACJQT010000098">
    <property type="protein sequence ID" value="MBD2281208.1"/>
    <property type="molecule type" value="Genomic_DNA"/>
</dbReference>
<sequence>MLFGYPIEATSDNWLHECLCHILHSIHTNILSGNTVTDWSTVILEPYRNKLKSRLTRPGGLGDKLNNYQTALVKLTAVEQNRILQAFNDQNNIALLLSCQCDCEAITDLPLAIQEPVKILFKYAFDLLTDMGIRDKHYKVIYDKVLSHTCPFCGCEDFDAPGSPREALDHYLVEKKYPFAASNLRNLVPMGNKCNSRHKLAKDILINQDGIRRKSFDPYNHGGISLCLNNSQPFAGNDGQLPQWQIEFSLNTEEVTTWDEVFHIRERYERDELDPKFKKWLEDFKSWCKSANFIPSSEGELVDGINHYATLYEEMGISDRAFLKAAVFRMLHIQCQQGNQRLISFLMSRVNPGQIP</sequence>
<gene>
    <name evidence="1" type="ORF">H6F99_23920</name>
</gene>
<organism evidence="1 2">
    <name type="scientific">Aphanizomenon flos-aquae FACHB-1040</name>
    <dbReference type="NCBI Taxonomy" id="2692887"/>
    <lineage>
        <taxon>Bacteria</taxon>
        <taxon>Bacillati</taxon>
        <taxon>Cyanobacteriota</taxon>
        <taxon>Cyanophyceae</taxon>
        <taxon>Nostocales</taxon>
        <taxon>Aphanizomenonaceae</taxon>
        <taxon>Aphanizomenon</taxon>
    </lineage>
</organism>
<evidence type="ECO:0000313" key="1">
    <source>
        <dbReference type="EMBL" id="MBD2281208.1"/>
    </source>
</evidence>
<evidence type="ECO:0000313" key="2">
    <source>
        <dbReference type="Proteomes" id="UP000606721"/>
    </source>
</evidence>
<comment type="caution">
    <text evidence="1">The sequence shown here is derived from an EMBL/GenBank/DDBJ whole genome shotgun (WGS) entry which is preliminary data.</text>
</comment>
<dbReference type="RefSeq" id="WP_190384434.1">
    <property type="nucleotide sequence ID" value="NZ_JACJQT010000098.1"/>
</dbReference>
<reference evidence="1 2" key="1">
    <citation type="journal article" date="2020" name="ISME J.">
        <title>Comparative genomics reveals insights into cyanobacterial evolution and habitat adaptation.</title>
        <authorList>
            <person name="Chen M.Y."/>
            <person name="Teng W.K."/>
            <person name="Zhao L."/>
            <person name="Hu C.X."/>
            <person name="Zhou Y.K."/>
            <person name="Han B.P."/>
            <person name="Song L.R."/>
            <person name="Shu W.S."/>
        </authorList>
    </citation>
    <scope>NUCLEOTIDE SEQUENCE [LARGE SCALE GENOMIC DNA]</scope>
    <source>
        <strain evidence="1 2">FACHB-1040</strain>
    </source>
</reference>
<accession>A0ABR8C3R5</accession>
<keyword evidence="2" id="KW-1185">Reference proteome</keyword>
<protein>
    <recommendedName>
        <fullName evidence="3">HNH endonuclease</fullName>
    </recommendedName>
</protein>
<evidence type="ECO:0008006" key="3">
    <source>
        <dbReference type="Google" id="ProtNLM"/>
    </source>
</evidence>